<dbReference type="SMART" id="SM00478">
    <property type="entry name" value="ENDO3c"/>
    <property type="match status" value="1"/>
</dbReference>
<keyword evidence="9" id="KW-0227">DNA damage</keyword>
<dbReference type="Pfam" id="PF00730">
    <property type="entry name" value="HhH-GPD"/>
    <property type="match status" value="1"/>
</dbReference>
<dbReference type="InterPro" id="IPR000445">
    <property type="entry name" value="HhH_motif"/>
</dbReference>
<comment type="caution">
    <text evidence="16">The sequence shown here is derived from an EMBL/GenBank/DDBJ whole genome shotgun (WGS) entry which is preliminary data.</text>
</comment>
<keyword evidence="7" id="KW-0004">4Fe-4S</keyword>
<evidence type="ECO:0000256" key="5">
    <source>
        <dbReference type="ARBA" id="ARBA00012045"/>
    </source>
</evidence>
<dbReference type="Pfam" id="PF00633">
    <property type="entry name" value="HHH"/>
    <property type="match status" value="1"/>
</dbReference>
<gene>
    <name evidence="16" type="primary">mutY</name>
    <name evidence="16" type="ORF">H6A60_00485</name>
</gene>
<comment type="similarity">
    <text evidence="4">Belongs to the Nth/MutY family.</text>
</comment>
<dbReference type="PANTHER" id="PTHR42944">
    <property type="entry name" value="ADENINE DNA GLYCOSYLASE"/>
    <property type="match status" value="1"/>
</dbReference>
<dbReference type="SUPFAM" id="SSF48150">
    <property type="entry name" value="DNA-glycosylase"/>
    <property type="match status" value="1"/>
</dbReference>
<dbReference type="InterPro" id="IPR003265">
    <property type="entry name" value="HhH-GPD_domain"/>
</dbReference>
<proteinExistence type="inferred from homology"/>
<dbReference type="PANTHER" id="PTHR42944:SF1">
    <property type="entry name" value="ADENINE DNA GLYCOSYLASE"/>
    <property type="match status" value="1"/>
</dbReference>
<evidence type="ECO:0000313" key="16">
    <source>
        <dbReference type="EMBL" id="MBM6702991.1"/>
    </source>
</evidence>
<comment type="function">
    <text evidence="3">Adenine glycosylase active on G-A mispairs. MutY also corrects error-prone DNA synthesis past GO lesions which are due to the oxidatively damaged form of guanine: 7,8-dihydro-8-oxoguanine (8-oxo-dGTP).</text>
</comment>
<keyword evidence="8" id="KW-0479">Metal-binding</keyword>
<keyword evidence="13" id="KW-0234">DNA repair</keyword>
<keyword evidence="10" id="KW-0378">Hydrolase</keyword>
<evidence type="ECO:0000256" key="4">
    <source>
        <dbReference type="ARBA" id="ARBA00008343"/>
    </source>
</evidence>
<evidence type="ECO:0000256" key="9">
    <source>
        <dbReference type="ARBA" id="ARBA00022763"/>
    </source>
</evidence>
<keyword evidence="17" id="KW-1185">Reference proteome</keyword>
<dbReference type="SUPFAM" id="SSF55811">
    <property type="entry name" value="Nudix"/>
    <property type="match status" value="1"/>
</dbReference>
<keyword evidence="12" id="KW-0411">Iron-sulfur</keyword>
<comment type="catalytic activity">
    <reaction evidence="1">
        <text>Hydrolyzes free adenine bases from 7,8-dihydro-8-oxoguanine:adenine mismatched double-stranded DNA, leaving an apurinic site.</text>
        <dbReference type="EC" id="3.2.2.31"/>
    </reaction>
</comment>
<evidence type="ECO:0000259" key="15">
    <source>
        <dbReference type="SMART" id="SM00478"/>
    </source>
</evidence>
<dbReference type="Gene3D" id="1.10.1670.10">
    <property type="entry name" value="Helix-hairpin-Helix base-excision DNA repair enzymes (C-terminal)"/>
    <property type="match status" value="1"/>
</dbReference>
<dbReference type="PROSITE" id="PS00764">
    <property type="entry name" value="ENDONUCLEASE_III_1"/>
    <property type="match status" value="1"/>
</dbReference>
<reference evidence="16 17" key="1">
    <citation type="journal article" date="2021" name="Sci. Rep.">
        <title>The distribution of antibiotic resistance genes in chicken gut microbiota commensals.</title>
        <authorList>
            <person name="Juricova H."/>
            <person name="Matiasovicova J."/>
            <person name="Kubasova T."/>
            <person name="Cejkova D."/>
            <person name="Rychlik I."/>
        </authorList>
    </citation>
    <scope>NUCLEOTIDE SEQUENCE [LARGE SCALE GENOMIC DNA]</scope>
    <source>
        <strain evidence="16 17">An829</strain>
    </source>
</reference>
<dbReference type="InterPro" id="IPR015797">
    <property type="entry name" value="NUDIX_hydrolase-like_dom_sf"/>
</dbReference>
<name>A0ABS2DNP9_9BURK</name>
<evidence type="ECO:0000256" key="11">
    <source>
        <dbReference type="ARBA" id="ARBA00023004"/>
    </source>
</evidence>
<feature type="domain" description="HhH-GPD" evidence="15">
    <location>
        <begin position="37"/>
        <end position="190"/>
    </location>
</feature>
<dbReference type="Proteomes" id="UP000715095">
    <property type="component" value="Unassembled WGS sequence"/>
</dbReference>
<evidence type="ECO:0000256" key="6">
    <source>
        <dbReference type="ARBA" id="ARBA00022023"/>
    </source>
</evidence>
<evidence type="ECO:0000256" key="8">
    <source>
        <dbReference type="ARBA" id="ARBA00022723"/>
    </source>
</evidence>
<dbReference type="InterPro" id="IPR004035">
    <property type="entry name" value="Endouclease-III_FeS-bd_BS"/>
</dbReference>
<evidence type="ECO:0000256" key="3">
    <source>
        <dbReference type="ARBA" id="ARBA00002933"/>
    </source>
</evidence>
<dbReference type="Gene3D" id="3.90.79.10">
    <property type="entry name" value="Nucleoside Triphosphate Pyrophosphohydrolase"/>
    <property type="match status" value="1"/>
</dbReference>
<dbReference type="InterPro" id="IPR005760">
    <property type="entry name" value="A/G_AdeGlyc_MutY"/>
</dbReference>
<evidence type="ECO:0000256" key="13">
    <source>
        <dbReference type="ARBA" id="ARBA00023204"/>
    </source>
</evidence>
<evidence type="ECO:0000256" key="10">
    <source>
        <dbReference type="ARBA" id="ARBA00022801"/>
    </source>
</evidence>
<organism evidence="16 17">
    <name type="scientific">Sutterella massiliensis</name>
    <dbReference type="NCBI Taxonomy" id="1816689"/>
    <lineage>
        <taxon>Bacteria</taxon>
        <taxon>Pseudomonadati</taxon>
        <taxon>Pseudomonadota</taxon>
        <taxon>Betaproteobacteria</taxon>
        <taxon>Burkholderiales</taxon>
        <taxon>Sutterellaceae</taxon>
        <taxon>Sutterella</taxon>
    </lineage>
</organism>
<accession>A0ABS2DNP9</accession>
<evidence type="ECO:0000256" key="1">
    <source>
        <dbReference type="ARBA" id="ARBA00000843"/>
    </source>
</evidence>
<dbReference type="InterPro" id="IPR003651">
    <property type="entry name" value="Endonuclease3_FeS-loop_motif"/>
</dbReference>
<dbReference type="CDD" id="cd00056">
    <property type="entry name" value="ENDO3c"/>
    <property type="match status" value="1"/>
</dbReference>
<evidence type="ECO:0000256" key="7">
    <source>
        <dbReference type="ARBA" id="ARBA00022485"/>
    </source>
</evidence>
<dbReference type="EC" id="3.2.2.31" evidence="5"/>
<comment type="cofactor">
    <cofactor evidence="2">
        <name>[4Fe-4S] cluster</name>
        <dbReference type="ChEBI" id="CHEBI:49883"/>
    </cofactor>
</comment>
<dbReference type="InterPro" id="IPR023170">
    <property type="entry name" value="HhH_base_excis_C"/>
</dbReference>
<protein>
    <recommendedName>
        <fullName evidence="6">Adenine DNA glycosylase</fullName>
        <ecNumber evidence="5">3.2.2.31</ecNumber>
    </recommendedName>
</protein>
<keyword evidence="11" id="KW-0408">Iron</keyword>
<dbReference type="EMBL" id="JACJJC010000001">
    <property type="protein sequence ID" value="MBM6702991.1"/>
    <property type="molecule type" value="Genomic_DNA"/>
</dbReference>
<dbReference type="Gene3D" id="1.10.340.30">
    <property type="entry name" value="Hypothetical protein, domain 2"/>
    <property type="match status" value="1"/>
</dbReference>
<evidence type="ECO:0000313" key="17">
    <source>
        <dbReference type="Proteomes" id="UP000715095"/>
    </source>
</evidence>
<evidence type="ECO:0000256" key="12">
    <source>
        <dbReference type="ARBA" id="ARBA00023014"/>
    </source>
</evidence>
<keyword evidence="14" id="KW-0326">Glycosidase</keyword>
<dbReference type="InterPro" id="IPR011257">
    <property type="entry name" value="DNA_glycosylase"/>
</dbReference>
<dbReference type="InterPro" id="IPR044298">
    <property type="entry name" value="MIG/MutY"/>
</dbReference>
<dbReference type="RefSeq" id="WP_205101384.1">
    <property type="nucleotide sequence ID" value="NZ_JACJJC010000001.1"/>
</dbReference>
<sequence length="352" mass="38993">MQSFAQAVASWQLAAGRLDLPWQKFSSPYERLVSEVMLQQTQVDTVIPYFQRFLEKFPTVEALAEAAEDDVFALWAGLGYYTRAANLRKAARYVVEELHGCFPTDAEGLLALPGVGPSTAAAVAAFTSGEAKHPMIDGNVKRVLSRVFLIDGRIGEKSFEKAVAERAYRELPESEIISPYTQGLMDLGSGVCKRTKPLCDACPVAQMCRARRTSDPSQYPGKRLPPKRTEMRVALAFVVDQRGVWLQKINRSIWKGLWTPPCGMWSASEVSEAKIEVFLSELRGEVGSAHIESERSLSVFAHDLTHRRLYVEPYVFVVKGLEILTGCEHFAFEALPGVPKPVAAVLSQLALD</sequence>
<evidence type="ECO:0000256" key="14">
    <source>
        <dbReference type="ARBA" id="ARBA00023295"/>
    </source>
</evidence>
<dbReference type="SMART" id="SM00525">
    <property type="entry name" value="FES"/>
    <property type="match status" value="1"/>
</dbReference>
<evidence type="ECO:0000256" key="2">
    <source>
        <dbReference type="ARBA" id="ARBA00001966"/>
    </source>
</evidence>
<dbReference type="NCBIfam" id="TIGR01084">
    <property type="entry name" value="mutY"/>
    <property type="match status" value="1"/>
</dbReference>